<feature type="active site" description="Charge relay system" evidence="5">
    <location>
        <position position="174"/>
    </location>
</feature>
<dbReference type="InterPro" id="IPR056489">
    <property type="entry name" value="Ig_Fls_DR_A0283-like"/>
</dbReference>
<dbReference type="InterPro" id="IPR050131">
    <property type="entry name" value="Peptidase_S8_subtilisin-like"/>
</dbReference>
<dbReference type="InterPro" id="IPR000209">
    <property type="entry name" value="Peptidase_S8/S53_dom"/>
</dbReference>
<feature type="active site" description="Charge relay system" evidence="5">
    <location>
        <position position="211"/>
    </location>
</feature>
<dbReference type="InterPro" id="IPR037045">
    <property type="entry name" value="S8pro/Inhibitor_I9_sf"/>
</dbReference>
<dbReference type="Gene3D" id="3.30.70.80">
    <property type="entry name" value="Peptidase S8 propeptide/proteinase inhibitor I9"/>
    <property type="match status" value="1"/>
</dbReference>
<evidence type="ECO:0000313" key="9">
    <source>
        <dbReference type="EMBL" id="PWJ95131.1"/>
    </source>
</evidence>
<dbReference type="GO" id="GO:0004252">
    <property type="term" value="F:serine-type endopeptidase activity"/>
    <property type="evidence" value="ECO:0007669"/>
    <property type="project" value="UniProtKB-UniRule"/>
</dbReference>
<gene>
    <name evidence="9" type="ORF">C7380_10786</name>
</gene>
<dbReference type="PANTHER" id="PTHR43806">
    <property type="entry name" value="PEPTIDASE S8"/>
    <property type="match status" value="1"/>
</dbReference>
<dbReference type="Gene3D" id="2.60.40.1800">
    <property type="match status" value="1"/>
</dbReference>
<dbReference type="InterPro" id="IPR023828">
    <property type="entry name" value="Peptidase_S8_Ser-AS"/>
</dbReference>
<dbReference type="PROSITE" id="PS51892">
    <property type="entry name" value="SUBTILASE"/>
    <property type="match status" value="1"/>
</dbReference>
<keyword evidence="10" id="KW-1185">Reference proteome</keyword>
<dbReference type="PROSITE" id="PS51257">
    <property type="entry name" value="PROKAR_LIPOPROTEIN"/>
    <property type="match status" value="1"/>
</dbReference>
<proteinExistence type="inferred from homology"/>
<organism evidence="9 10">
    <name type="scientific">Oceanotoga teriensis</name>
    <dbReference type="NCBI Taxonomy" id="515440"/>
    <lineage>
        <taxon>Bacteria</taxon>
        <taxon>Thermotogati</taxon>
        <taxon>Thermotogota</taxon>
        <taxon>Thermotogae</taxon>
        <taxon>Petrotogales</taxon>
        <taxon>Petrotogaceae</taxon>
        <taxon>Oceanotoga</taxon>
    </lineage>
</organism>
<dbReference type="InterPro" id="IPR013783">
    <property type="entry name" value="Ig-like_fold"/>
</dbReference>
<evidence type="ECO:0000259" key="7">
    <source>
        <dbReference type="Pfam" id="PF22148"/>
    </source>
</evidence>
<dbReference type="SUPFAM" id="SSF52743">
    <property type="entry name" value="Subtilisin-like"/>
    <property type="match status" value="1"/>
</dbReference>
<dbReference type="RefSeq" id="WP_109604666.1">
    <property type="nucleotide sequence ID" value="NZ_QGGI01000007.1"/>
</dbReference>
<dbReference type="Gene3D" id="2.60.40.10">
    <property type="entry name" value="Immunoglobulins"/>
    <property type="match status" value="1"/>
</dbReference>
<dbReference type="Pfam" id="PF00082">
    <property type="entry name" value="Peptidase_S8"/>
    <property type="match status" value="1"/>
</dbReference>
<evidence type="ECO:0000256" key="2">
    <source>
        <dbReference type="ARBA" id="ARBA00022670"/>
    </source>
</evidence>
<dbReference type="PROSITE" id="PS00137">
    <property type="entry name" value="SUBTILASE_HIS"/>
    <property type="match status" value="1"/>
</dbReference>
<dbReference type="Proteomes" id="UP000245921">
    <property type="component" value="Unassembled WGS sequence"/>
</dbReference>
<evidence type="ECO:0000259" key="6">
    <source>
        <dbReference type="Pfam" id="PF00082"/>
    </source>
</evidence>
<comment type="caution">
    <text evidence="9">The sequence shown here is derived from an EMBL/GenBank/DDBJ whole genome shotgun (WGS) entry which is preliminary data.</text>
</comment>
<sequence length="781" mass="85904">MKKLFIVLLVLTALILSSCMMPKEKNNENNNDISKNYRFEDLISKRIDELDLYEYFDNQINVGYENEEALDKIVKLLKAEDIEKAENLKIANLTLDISTKKALEVLIKNKVEGIRFAEPNFKREITPYEKVDIVDISSKAPSRYSSQWALKKLKAEEVWNLGYTGKDVIVSIMDGGSDSAHPDLQGQYVDGIDYYNKKTIPAGTSVPYGDHGTHVSGIVAGTGNFENGTGIKGLSPDAKLMVAPVFAPDFVGDFNVALNAQWSVINGAKILQNSWGGPGYSDTLKEGFDYALRNNVLVVVSTGNTHIEENWGSPNSLPGIIGVGASGPDDNVTDFSTGGDSVSVIAPGYQILSTIAHNSIELSNIYGPYSFYNGTSMASPYVSALAALLFEKYPNATGYQIRKLMELTAKDIGVTGWDEKSGYGRIDPLEALSAELPSHTGGNLEITVTDSTGKVPLAGIYVTLKRNNGPSYYARTNANGVCGFYQIDPDTYDVIMGGPDLLDTNSLAFRSAEQNSITVKDVKVDEDTKINYTMKSTFELSMAKPMASGNYTLKLLGADKVTEVYSEPLTSITTITDPGTMVFYIKVEPDSLPPLNPPTLSDNFETGDFSKMSWELSSNAPFIVDVAGVHDNVVKFADIDDDEVSNFSTTTTLPNSKYGYIMNFDYKVSSEADYDYLFVKINDEIVFKVSGNLDWETASIPLEQGENKIEFEYSKDSAASSNMDTAWIDNIEIIKLPDNYADYNVSGYIKINGERISLQQSLYNGFIIDDDPINELPFIVF</sequence>
<feature type="domain" description="Fervidolysin-like N-terminal prodomain" evidence="7">
    <location>
        <begin position="54"/>
        <end position="120"/>
    </location>
</feature>
<protein>
    <submittedName>
        <fullName evidence="9">Subtilisin family serine protease</fullName>
    </submittedName>
</protein>
<evidence type="ECO:0000256" key="5">
    <source>
        <dbReference type="PROSITE-ProRule" id="PRU01240"/>
    </source>
</evidence>
<dbReference type="InterPro" id="IPR022398">
    <property type="entry name" value="Peptidase_S8_His-AS"/>
</dbReference>
<evidence type="ECO:0000259" key="8">
    <source>
        <dbReference type="Pfam" id="PF24025"/>
    </source>
</evidence>
<feature type="domain" description="Fervidolysin/DR-A0283-like Ig-like" evidence="8">
    <location>
        <begin position="436"/>
        <end position="526"/>
    </location>
</feature>
<keyword evidence="3 5" id="KW-0378">Hydrolase</keyword>
<reference evidence="9 10" key="1">
    <citation type="submission" date="2018-05" db="EMBL/GenBank/DDBJ databases">
        <title>Genomic Encyclopedia of Type Strains, Phase IV (KMG-IV): sequencing the most valuable type-strain genomes for metagenomic binning, comparative biology and taxonomic classification.</title>
        <authorList>
            <person name="Goeker M."/>
        </authorList>
    </citation>
    <scope>NUCLEOTIDE SEQUENCE [LARGE SCALE GENOMIC DNA]</scope>
    <source>
        <strain evidence="9 10">DSM 24906</strain>
    </source>
</reference>
<keyword evidence="2 5" id="KW-0645">Protease</keyword>
<dbReference type="AlphaFoldDB" id="A0AA45C760"/>
<dbReference type="PROSITE" id="PS00138">
    <property type="entry name" value="SUBTILASE_SER"/>
    <property type="match status" value="1"/>
</dbReference>
<keyword evidence="4 5" id="KW-0720">Serine protease</keyword>
<feature type="domain" description="Peptidase S8/S53" evidence="6">
    <location>
        <begin position="165"/>
        <end position="424"/>
    </location>
</feature>
<dbReference type="EMBL" id="QGGI01000007">
    <property type="protein sequence ID" value="PWJ95131.1"/>
    <property type="molecule type" value="Genomic_DNA"/>
</dbReference>
<evidence type="ECO:0000256" key="3">
    <source>
        <dbReference type="ARBA" id="ARBA00022801"/>
    </source>
</evidence>
<dbReference type="Pfam" id="PF22148">
    <property type="entry name" value="Fervidolysin_NPro-like"/>
    <property type="match status" value="1"/>
</dbReference>
<dbReference type="Gene3D" id="3.40.50.200">
    <property type="entry name" value="Peptidase S8/S53 domain"/>
    <property type="match status" value="1"/>
</dbReference>
<evidence type="ECO:0000256" key="4">
    <source>
        <dbReference type="ARBA" id="ARBA00022825"/>
    </source>
</evidence>
<dbReference type="GO" id="GO:0006508">
    <property type="term" value="P:proteolysis"/>
    <property type="evidence" value="ECO:0007669"/>
    <property type="project" value="UniProtKB-KW"/>
</dbReference>
<evidence type="ECO:0000313" key="10">
    <source>
        <dbReference type="Proteomes" id="UP000245921"/>
    </source>
</evidence>
<comment type="similarity">
    <text evidence="1 5">Belongs to the peptidase S8 family.</text>
</comment>
<name>A0AA45C760_9BACT</name>
<dbReference type="InterPro" id="IPR015500">
    <property type="entry name" value="Peptidase_S8_subtilisin-rel"/>
</dbReference>
<feature type="active site" description="Charge relay system" evidence="5">
    <location>
        <position position="376"/>
    </location>
</feature>
<dbReference type="Pfam" id="PF24025">
    <property type="entry name" value="Ig_DR_A0283-like"/>
    <property type="match status" value="1"/>
</dbReference>
<evidence type="ECO:0000256" key="1">
    <source>
        <dbReference type="ARBA" id="ARBA00011073"/>
    </source>
</evidence>
<dbReference type="InterPro" id="IPR054399">
    <property type="entry name" value="Fervidolysin-like_N_prodom"/>
</dbReference>
<dbReference type="PRINTS" id="PR00723">
    <property type="entry name" value="SUBTILISIN"/>
</dbReference>
<accession>A0AA45C760</accession>
<dbReference type="InterPro" id="IPR036852">
    <property type="entry name" value="Peptidase_S8/S53_dom_sf"/>
</dbReference>
<dbReference type="PANTHER" id="PTHR43806:SF11">
    <property type="entry name" value="CEREVISIN-RELATED"/>
    <property type="match status" value="1"/>
</dbReference>